<feature type="region of interest" description="Disordered" evidence="11">
    <location>
        <begin position="362"/>
        <end position="382"/>
    </location>
</feature>
<feature type="region of interest" description="Disordered" evidence="11">
    <location>
        <begin position="188"/>
        <end position="229"/>
    </location>
</feature>
<evidence type="ECO:0000256" key="11">
    <source>
        <dbReference type="SAM" id="MobiDB-lite"/>
    </source>
</evidence>
<dbReference type="AlphaFoldDB" id="A0A9P6EDQ5"/>
<feature type="compositionally biased region" description="Low complexity" evidence="11">
    <location>
        <begin position="189"/>
        <end position="211"/>
    </location>
</feature>
<dbReference type="CDD" id="cd00685">
    <property type="entry name" value="Trans_IPPS_HT"/>
    <property type="match status" value="1"/>
</dbReference>
<dbReference type="EMBL" id="MU157863">
    <property type="protein sequence ID" value="KAF9527197.1"/>
    <property type="molecule type" value="Genomic_DNA"/>
</dbReference>
<keyword evidence="13" id="KW-1185">Reference proteome</keyword>
<dbReference type="PANTHER" id="PTHR12001:SF69">
    <property type="entry name" value="ALL TRANS-POLYPRENYL-DIPHOSPHATE SYNTHASE PDSS1"/>
    <property type="match status" value="1"/>
</dbReference>
<feature type="compositionally biased region" description="Basic and acidic residues" evidence="11">
    <location>
        <begin position="371"/>
        <end position="381"/>
    </location>
</feature>
<dbReference type="PROSITE" id="PS00723">
    <property type="entry name" value="POLYPRENYL_SYNTHASE_1"/>
    <property type="match status" value="1"/>
</dbReference>
<comment type="cofactor">
    <cofactor evidence="1">
        <name>Mg(2+)</name>
        <dbReference type="ChEBI" id="CHEBI:18420"/>
    </cofactor>
</comment>
<dbReference type="GO" id="GO:0008299">
    <property type="term" value="P:isoprenoid biosynthetic process"/>
    <property type="evidence" value="ECO:0007669"/>
    <property type="project" value="UniProtKB-KW"/>
</dbReference>
<dbReference type="SUPFAM" id="SSF48576">
    <property type="entry name" value="Terpenoid synthases"/>
    <property type="match status" value="1"/>
</dbReference>
<dbReference type="OrthoDB" id="9927103at2759"/>
<proteinExistence type="inferred from homology"/>
<feature type="compositionally biased region" description="Polar residues" evidence="11">
    <location>
        <begin position="52"/>
        <end position="74"/>
    </location>
</feature>
<evidence type="ECO:0000256" key="8">
    <source>
        <dbReference type="ARBA" id="ARBA00032424"/>
    </source>
</evidence>
<evidence type="ECO:0000256" key="2">
    <source>
        <dbReference type="ARBA" id="ARBA00006706"/>
    </source>
</evidence>
<protein>
    <recommendedName>
        <fullName evidence="10">(2E,6E)-farnesyl diphosphate synthase</fullName>
    </recommendedName>
    <alternativeName>
        <fullName evidence="9">Dimethylallyltranstransferase</fullName>
    </alternativeName>
    <alternativeName>
        <fullName evidence="8">Farnesyl diphosphate synthase</fullName>
    </alternativeName>
    <alternativeName>
        <fullName evidence="7">Geranyltranstransferase</fullName>
    </alternativeName>
</protein>
<dbReference type="InterPro" id="IPR033749">
    <property type="entry name" value="Polyprenyl_synt_CS"/>
</dbReference>
<dbReference type="PANTHER" id="PTHR12001">
    <property type="entry name" value="GERANYLGERANYL PYROPHOSPHATE SYNTHASE"/>
    <property type="match status" value="1"/>
</dbReference>
<dbReference type="GO" id="GO:1990234">
    <property type="term" value="C:transferase complex"/>
    <property type="evidence" value="ECO:0007669"/>
    <property type="project" value="TreeGrafter"/>
</dbReference>
<evidence type="ECO:0000256" key="4">
    <source>
        <dbReference type="ARBA" id="ARBA00022723"/>
    </source>
</evidence>
<name>A0A9P6EDQ5_9AGAR</name>
<evidence type="ECO:0000256" key="5">
    <source>
        <dbReference type="ARBA" id="ARBA00022842"/>
    </source>
</evidence>
<gene>
    <name evidence="12" type="ORF">CPB83DRAFT_856536</name>
</gene>
<sequence length="555" mass="59276">MPLRPLRPLRVQCVHRISCQTSGHSTLASSSRTLVDVPAPLRLSRPFYEPTSRPSSRMLQRRSNSTSSLPSAQSDPFTLLTPLLTHIRSNLLDMLGSGHPSLSEVTKYYFTHPSKQVRPVIVLLMAMATNGLGGGWEGKNKNAGLGPPINGEWGTDALAGLNALHRPLERADVLNDWNPHMPDLTARFTSSSFTPITSRTSSSSSTSGTTPPYAPTASPPPSPSARTPTLVNHLLPTQLLLAQIVEMLHTASLLHDDVIDASPLRRGALSAPAAFGGGSLGNFVSGSGGSPDAFDALAGGSSGLSKANGDKLSVLAGNFILGRASQALARLGDPEATELIASVLSNLVEGELLQLKKVKISSDSPTTSSKKQNDPVYKDVSKTLTHPRSPAWSLYLQKTYLKTASLMAKGARASVVLGGCNNDDINRTKDVAYAYGRNLGVAFQLIDDTLDYESLSTTLGKPGGADLQLGLATGPALFAWEEHPEIGPLILRKFSQPGDVEKAREMVGNSRGVERTKDLAKMYADKAREVLQELPESEARQMLEGLAERVVGRKK</sequence>
<feature type="region of interest" description="Disordered" evidence="11">
    <location>
        <begin position="45"/>
        <end position="74"/>
    </location>
</feature>
<evidence type="ECO:0000256" key="1">
    <source>
        <dbReference type="ARBA" id="ARBA00001946"/>
    </source>
</evidence>
<organism evidence="12 13">
    <name type="scientific">Crepidotus variabilis</name>
    <dbReference type="NCBI Taxonomy" id="179855"/>
    <lineage>
        <taxon>Eukaryota</taxon>
        <taxon>Fungi</taxon>
        <taxon>Dikarya</taxon>
        <taxon>Basidiomycota</taxon>
        <taxon>Agaricomycotina</taxon>
        <taxon>Agaricomycetes</taxon>
        <taxon>Agaricomycetidae</taxon>
        <taxon>Agaricales</taxon>
        <taxon>Agaricineae</taxon>
        <taxon>Crepidotaceae</taxon>
        <taxon>Crepidotus</taxon>
    </lineage>
</organism>
<evidence type="ECO:0000256" key="10">
    <source>
        <dbReference type="ARBA" id="ARBA00032873"/>
    </source>
</evidence>
<evidence type="ECO:0000256" key="7">
    <source>
        <dbReference type="ARBA" id="ARBA00032380"/>
    </source>
</evidence>
<evidence type="ECO:0000313" key="12">
    <source>
        <dbReference type="EMBL" id="KAF9527197.1"/>
    </source>
</evidence>
<evidence type="ECO:0000256" key="9">
    <source>
        <dbReference type="ARBA" id="ARBA00032448"/>
    </source>
</evidence>
<evidence type="ECO:0000313" key="13">
    <source>
        <dbReference type="Proteomes" id="UP000807306"/>
    </source>
</evidence>
<dbReference type="InterPro" id="IPR008949">
    <property type="entry name" value="Isoprenoid_synthase_dom_sf"/>
</dbReference>
<dbReference type="InterPro" id="IPR000092">
    <property type="entry name" value="Polyprenyl_synt"/>
</dbReference>
<evidence type="ECO:0000256" key="3">
    <source>
        <dbReference type="ARBA" id="ARBA00022679"/>
    </source>
</evidence>
<dbReference type="GO" id="GO:0006744">
    <property type="term" value="P:ubiquinone biosynthetic process"/>
    <property type="evidence" value="ECO:0007669"/>
    <property type="project" value="TreeGrafter"/>
</dbReference>
<feature type="compositionally biased region" description="Pro residues" evidence="11">
    <location>
        <begin position="212"/>
        <end position="223"/>
    </location>
</feature>
<evidence type="ECO:0000256" key="6">
    <source>
        <dbReference type="ARBA" id="ARBA00023229"/>
    </source>
</evidence>
<keyword evidence="6" id="KW-0414">Isoprene biosynthesis</keyword>
<dbReference type="GO" id="GO:0004659">
    <property type="term" value="F:prenyltransferase activity"/>
    <property type="evidence" value="ECO:0007669"/>
    <property type="project" value="InterPro"/>
</dbReference>
<accession>A0A9P6EDQ5</accession>
<keyword evidence="4" id="KW-0479">Metal-binding</keyword>
<keyword evidence="5" id="KW-0460">Magnesium</keyword>
<dbReference type="Proteomes" id="UP000807306">
    <property type="component" value="Unassembled WGS sequence"/>
</dbReference>
<dbReference type="Gene3D" id="1.10.600.10">
    <property type="entry name" value="Farnesyl Diphosphate Synthase"/>
    <property type="match status" value="1"/>
</dbReference>
<reference evidence="12" key="1">
    <citation type="submission" date="2020-11" db="EMBL/GenBank/DDBJ databases">
        <authorList>
            <consortium name="DOE Joint Genome Institute"/>
            <person name="Ahrendt S."/>
            <person name="Riley R."/>
            <person name="Andreopoulos W."/>
            <person name="Labutti K."/>
            <person name="Pangilinan J."/>
            <person name="Ruiz-Duenas F.J."/>
            <person name="Barrasa J.M."/>
            <person name="Sanchez-Garcia M."/>
            <person name="Camarero S."/>
            <person name="Miyauchi S."/>
            <person name="Serrano A."/>
            <person name="Linde D."/>
            <person name="Babiker R."/>
            <person name="Drula E."/>
            <person name="Ayuso-Fernandez I."/>
            <person name="Pacheco R."/>
            <person name="Padilla G."/>
            <person name="Ferreira P."/>
            <person name="Barriuso J."/>
            <person name="Kellner H."/>
            <person name="Castanera R."/>
            <person name="Alfaro M."/>
            <person name="Ramirez L."/>
            <person name="Pisabarro A.G."/>
            <person name="Kuo A."/>
            <person name="Tritt A."/>
            <person name="Lipzen A."/>
            <person name="He G."/>
            <person name="Yan M."/>
            <person name="Ng V."/>
            <person name="Cullen D."/>
            <person name="Martin F."/>
            <person name="Rosso M.-N."/>
            <person name="Henrissat B."/>
            <person name="Hibbett D."/>
            <person name="Martinez A.T."/>
            <person name="Grigoriev I.V."/>
        </authorList>
    </citation>
    <scope>NUCLEOTIDE SEQUENCE</scope>
    <source>
        <strain evidence="12">CBS 506.95</strain>
    </source>
</reference>
<keyword evidence="3" id="KW-0808">Transferase</keyword>
<dbReference type="Pfam" id="PF00348">
    <property type="entry name" value="polyprenyl_synt"/>
    <property type="match status" value="2"/>
</dbReference>
<dbReference type="GO" id="GO:0046872">
    <property type="term" value="F:metal ion binding"/>
    <property type="evidence" value="ECO:0007669"/>
    <property type="project" value="UniProtKB-KW"/>
</dbReference>
<comment type="caution">
    <text evidence="12">The sequence shown here is derived from an EMBL/GenBank/DDBJ whole genome shotgun (WGS) entry which is preliminary data.</text>
</comment>
<comment type="similarity">
    <text evidence="2">Belongs to the FPP/GGPP synthase family.</text>
</comment>